<protein>
    <submittedName>
        <fullName evidence="2">Uncharacterized protein</fullName>
    </submittedName>
</protein>
<organism evidence="2">
    <name type="scientific">Timema cristinae</name>
    <name type="common">Walking stick</name>
    <dbReference type="NCBI Taxonomy" id="61476"/>
    <lineage>
        <taxon>Eukaryota</taxon>
        <taxon>Metazoa</taxon>
        <taxon>Ecdysozoa</taxon>
        <taxon>Arthropoda</taxon>
        <taxon>Hexapoda</taxon>
        <taxon>Insecta</taxon>
        <taxon>Pterygota</taxon>
        <taxon>Neoptera</taxon>
        <taxon>Polyneoptera</taxon>
        <taxon>Phasmatodea</taxon>
        <taxon>Timematodea</taxon>
        <taxon>Timematoidea</taxon>
        <taxon>Timematidae</taxon>
        <taxon>Timema</taxon>
    </lineage>
</organism>
<proteinExistence type="predicted"/>
<gene>
    <name evidence="2" type="ORF">TCEB3V08_LOCUS13550</name>
</gene>
<accession>A0A7R9DQP3</accession>
<feature type="region of interest" description="Disordered" evidence="1">
    <location>
        <begin position="121"/>
        <end position="146"/>
    </location>
</feature>
<name>A0A7R9DQP3_TIMCR</name>
<reference evidence="2" key="1">
    <citation type="submission" date="2020-11" db="EMBL/GenBank/DDBJ databases">
        <authorList>
            <person name="Tran Van P."/>
        </authorList>
    </citation>
    <scope>NUCLEOTIDE SEQUENCE</scope>
</reference>
<feature type="compositionally biased region" description="Basic residues" evidence="1">
    <location>
        <begin position="122"/>
        <end position="137"/>
    </location>
</feature>
<sequence length="205" mass="24664">MTWEEVLVTLEKVLVTREEILLTQVLVTWEKVLVTQEELLVIREGPPYLERYYRMPGFPTPFDIVKEVKRITGSRDEEVPERRSECNKKRQGWLKVIPLDETLKRKRLLWLGHVMRMDDRRPKKALQNKEKGRRPKTRWMDQAQKDTEAKGPDWRLVAEGQTCRPNEHSVAINLRRHELTPLYLSVWALRQLLHTYQHRYHHISR</sequence>
<dbReference type="EMBL" id="OC342346">
    <property type="protein sequence ID" value="CAD7418970.1"/>
    <property type="molecule type" value="Genomic_DNA"/>
</dbReference>
<dbReference type="AlphaFoldDB" id="A0A7R9DQP3"/>
<evidence type="ECO:0000256" key="1">
    <source>
        <dbReference type="SAM" id="MobiDB-lite"/>
    </source>
</evidence>
<evidence type="ECO:0000313" key="2">
    <source>
        <dbReference type="EMBL" id="CAD7418970.1"/>
    </source>
</evidence>